<evidence type="ECO:0000259" key="7">
    <source>
        <dbReference type="Pfam" id="PF01895"/>
    </source>
</evidence>
<dbReference type="GO" id="GO:0005886">
    <property type="term" value="C:plasma membrane"/>
    <property type="evidence" value="ECO:0007669"/>
    <property type="project" value="UniProtKB-SubCell"/>
</dbReference>
<dbReference type="PANTHER" id="PTHR10010">
    <property type="entry name" value="SOLUTE CARRIER FAMILY 34 SODIUM PHOSPHATE , MEMBER 2-RELATED"/>
    <property type="match status" value="1"/>
</dbReference>
<dbReference type="RefSeq" id="WP_002602441.1">
    <property type="nucleotide sequence ID" value="NZ_DBEWYZ010000383.1"/>
</dbReference>
<feature type="transmembrane region" description="Helical" evidence="6">
    <location>
        <begin position="290"/>
        <end position="311"/>
    </location>
</feature>
<gene>
    <name evidence="8" type="ORF">DFR60_109103</name>
</gene>
<dbReference type="SUPFAM" id="SSF109755">
    <property type="entry name" value="PhoU-like"/>
    <property type="match status" value="1"/>
</dbReference>
<organism evidence="8 9">
    <name type="scientific">Hungatella effluvii</name>
    <dbReference type="NCBI Taxonomy" id="1096246"/>
    <lineage>
        <taxon>Bacteria</taxon>
        <taxon>Bacillati</taxon>
        <taxon>Bacillota</taxon>
        <taxon>Clostridia</taxon>
        <taxon>Lachnospirales</taxon>
        <taxon>Lachnospiraceae</taxon>
        <taxon>Hungatella</taxon>
    </lineage>
</organism>
<keyword evidence="4 6" id="KW-1133">Transmembrane helix</keyword>
<feature type="transmembrane region" description="Helical" evidence="6">
    <location>
        <begin position="6"/>
        <end position="29"/>
    </location>
</feature>
<accession>A0A2V3YF97</accession>
<dbReference type="InterPro" id="IPR003841">
    <property type="entry name" value="Na/Pi_transpt"/>
</dbReference>
<evidence type="ECO:0000313" key="8">
    <source>
        <dbReference type="EMBL" id="PXX51699.1"/>
    </source>
</evidence>
<feature type="transmembrane region" description="Helical" evidence="6">
    <location>
        <begin position="148"/>
        <end position="167"/>
    </location>
</feature>
<evidence type="ECO:0000313" key="9">
    <source>
        <dbReference type="Proteomes" id="UP000248057"/>
    </source>
</evidence>
<evidence type="ECO:0000256" key="4">
    <source>
        <dbReference type="ARBA" id="ARBA00022989"/>
    </source>
</evidence>
<dbReference type="NCBIfam" id="NF037997">
    <property type="entry name" value="Na_Pi_symport"/>
    <property type="match status" value="1"/>
</dbReference>
<feature type="domain" description="PhoU" evidence="7">
    <location>
        <begin position="470"/>
        <end position="550"/>
    </location>
</feature>
<dbReference type="InterPro" id="IPR004633">
    <property type="entry name" value="NaPi_cotrn-rel/YqeW-like"/>
</dbReference>
<dbReference type="Pfam" id="PF01895">
    <property type="entry name" value="PhoU"/>
    <property type="match status" value="2"/>
</dbReference>
<protein>
    <submittedName>
        <fullName evidence="8">Phosphate:Na+ symporter</fullName>
    </submittedName>
</protein>
<evidence type="ECO:0000256" key="6">
    <source>
        <dbReference type="SAM" id="Phobius"/>
    </source>
</evidence>
<dbReference type="AlphaFoldDB" id="A0A2V3YF97"/>
<dbReference type="Pfam" id="PF02690">
    <property type="entry name" value="Na_Pi_cotrans"/>
    <property type="match status" value="2"/>
</dbReference>
<keyword evidence="3 6" id="KW-0812">Transmembrane</keyword>
<feature type="transmembrane region" description="Helical" evidence="6">
    <location>
        <begin position="254"/>
        <end position="278"/>
    </location>
</feature>
<dbReference type="NCBIfam" id="TIGR00704">
    <property type="entry name" value="NaPi_cotrn_rel"/>
    <property type="match status" value="1"/>
</dbReference>
<feature type="transmembrane region" description="Helical" evidence="6">
    <location>
        <begin position="187"/>
        <end position="210"/>
    </location>
</feature>
<feature type="transmembrane region" description="Helical" evidence="6">
    <location>
        <begin position="222"/>
        <end position="242"/>
    </location>
</feature>
<feature type="transmembrane region" description="Helical" evidence="6">
    <location>
        <begin position="116"/>
        <end position="136"/>
    </location>
</feature>
<dbReference type="Gene3D" id="1.20.58.220">
    <property type="entry name" value="Phosphate transport system protein phou homolog 2, domain 2"/>
    <property type="match status" value="1"/>
</dbReference>
<feature type="transmembrane region" description="Helical" evidence="6">
    <location>
        <begin position="50"/>
        <end position="77"/>
    </location>
</feature>
<proteinExistence type="predicted"/>
<keyword evidence="2" id="KW-1003">Cell membrane</keyword>
<dbReference type="InterPro" id="IPR026022">
    <property type="entry name" value="PhoU_dom"/>
</dbReference>
<dbReference type="GO" id="GO:0044341">
    <property type="term" value="P:sodium-dependent phosphate transport"/>
    <property type="evidence" value="ECO:0007669"/>
    <property type="project" value="InterPro"/>
</dbReference>
<comment type="subcellular location">
    <subcellularLocation>
        <location evidence="1">Cell membrane</location>
        <topology evidence="1">Multi-pass membrane protein</topology>
    </subcellularLocation>
</comment>
<evidence type="ECO:0000256" key="1">
    <source>
        <dbReference type="ARBA" id="ARBA00004651"/>
    </source>
</evidence>
<evidence type="ECO:0000256" key="5">
    <source>
        <dbReference type="ARBA" id="ARBA00023136"/>
    </source>
</evidence>
<dbReference type="PANTHER" id="PTHR10010:SF46">
    <property type="entry name" value="SODIUM-DEPENDENT PHOSPHATE TRANSPORT PROTEIN 2B"/>
    <property type="match status" value="1"/>
</dbReference>
<keyword evidence="9" id="KW-1185">Reference proteome</keyword>
<evidence type="ECO:0000256" key="2">
    <source>
        <dbReference type="ARBA" id="ARBA00022475"/>
    </source>
</evidence>
<dbReference type="GO" id="GO:0005436">
    <property type="term" value="F:sodium:phosphate symporter activity"/>
    <property type="evidence" value="ECO:0007669"/>
    <property type="project" value="InterPro"/>
</dbReference>
<keyword evidence="5 6" id="KW-0472">Membrane</keyword>
<dbReference type="InterPro" id="IPR038078">
    <property type="entry name" value="PhoU-like_sf"/>
</dbReference>
<name>A0A2V3YF97_9FIRM</name>
<feature type="domain" description="PhoU" evidence="7">
    <location>
        <begin position="362"/>
        <end position="447"/>
    </location>
</feature>
<dbReference type="Proteomes" id="UP000248057">
    <property type="component" value="Unassembled WGS sequence"/>
</dbReference>
<dbReference type="GeneID" id="86062739"/>
<sequence length="555" mass="60260">MSVNDISSLFSFIGGLGMFLYGMNIMADGMQKTAGSKMSQFLGMLTNNRLMAVLLGALITAIIQSSGATTVMVVGFVSAGVLNLTQAVGVIMGANIGTTITAWIVSMNQLGDAFAVFQPAFFAPLLIGIGAIFMLFGKKQRMKTAGEILVGLGLLFIGLDFMSSSISPYTDAPVFSEAFRLLGSNPLLGMIIGALVTALLQSSSASVGILQTLAMNGVVTTNAAIFITLGQNIGSCVTAMISSIGGSRTAKRAAVIHLTFNVMGAVIFGVISFILFSLHPVLAAHNITSVQISIFHTIFNLTNTALLFPFANQLVKLSGVFVPEDKKEPAVTDEESETMKHLDERIFESPAFAVETAAMEVVHMGQITMENVRRAMDAVLTKNANEVEDVYKTEQTINNMEKMLTEYLVKVNNLSLTERQKLVVNDLFYSINDIERVGDHAENLAEQAEYMVQHNISFSETGESDLHVICETAFNSFKHSINARQKGDMDDVRKVSQYEDEVDTLEEELREKHIERLSAGKCDPSAGVVFLDLISNLERISDHAYNLAGYVKDEM</sequence>
<reference evidence="8 9" key="1">
    <citation type="submission" date="2018-05" db="EMBL/GenBank/DDBJ databases">
        <title>Genomic Encyclopedia of Type Strains, Phase IV (KMG-IV): sequencing the most valuable type-strain genomes for metagenomic binning, comparative biology and taxonomic classification.</title>
        <authorList>
            <person name="Goeker M."/>
        </authorList>
    </citation>
    <scope>NUCLEOTIDE SEQUENCE [LARGE SCALE GENOMIC DNA]</scope>
    <source>
        <strain evidence="8 9">DSM 24995</strain>
    </source>
</reference>
<dbReference type="EMBL" id="QJKD01000009">
    <property type="protein sequence ID" value="PXX51699.1"/>
    <property type="molecule type" value="Genomic_DNA"/>
</dbReference>
<comment type="caution">
    <text evidence="8">The sequence shown here is derived from an EMBL/GenBank/DDBJ whole genome shotgun (WGS) entry which is preliminary data.</text>
</comment>
<evidence type="ECO:0000256" key="3">
    <source>
        <dbReference type="ARBA" id="ARBA00022692"/>
    </source>
</evidence>